<accession>A0A841DM90</accession>
<gene>
    <name evidence="2" type="ORF">HDA44_002170</name>
</gene>
<evidence type="ECO:0000313" key="2">
    <source>
        <dbReference type="EMBL" id="MBB5978829.1"/>
    </source>
</evidence>
<dbReference type="InterPro" id="IPR036291">
    <property type="entry name" value="NAD(P)-bd_dom_sf"/>
</dbReference>
<protein>
    <submittedName>
        <fullName evidence="2">Uncharacterized protein YbjT (DUF2867 family)</fullName>
    </submittedName>
</protein>
<dbReference type="PANTHER" id="PTHR43162">
    <property type="match status" value="1"/>
</dbReference>
<sequence>MTILVIGARGAVGRQVVAGLRAAGRPVRASVRDLAKADFGPGIEVVQADLTLPETLPAALDGVSQVFLYAEPSGAADFGKAASAAGVERVVLLSSGSVLVPWATSNRITAEHRLTEELLSANGPELVPIRPLALANNARSWAWSIRSERIVRLVHPESVSAPIHERDIAEVAVAALSGADPRAVSALLTGGEPLTLRTQVGLIAAAIGAPIAVEEIDETRAHEMFGMGGTVETELMEAVLHFVRRGTEPGGWYRTDTAEHLLGRPPLQFSAWAQDHAADFT</sequence>
<dbReference type="Gene3D" id="3.40.50.720">
    <property type="entry name" value="NAD(P)-binding Rossmann-like Domain"/>
    <property type="match status" value="1"/>
</dbReference>
<name>A0A841DM90_9ACTN</name>
<keyword evidence="3" id="KW-1185">Reference proteome</keyword>
<dbReference type="EMBL" id="JACHNF010000001">
    <property type="protein sequence ID" value="MBB5978829.1"/>
    <property type="molecule type" value="Genomic_DNA"/>
</dbReference>
<dbReference type="RefSeq" id="WP_184833430.1">
    <property type="nucleotide sequence ID" value="NZ_BAAAVN010000001.1"/>
</dbReference>
<evidence type="ECO:0000259" key="1">
    <source>
        <dbReference type="Pfam" id="PF13460"/>
    </source>
</evidence>
<feature type="domain" description="NAD(P)-binding" evidence="1">
    <location>
        <begin position="7"/>
        <end position="177"/>
    </location>
</feature>
<evidence type="ECO:0000313" key="3">
    <source>
        <dbReference type="Proteomes" id="UP000558997"/>
    </source>
</evidence>
<dbReference type="Pfam" id="PF13460">
    <property type="entry name" value="NAD_binding_10"/>
    <property type="match status" value="1"/>
</dbReference>
<proteinExistence type="predicted"/>
<dbReference type="PANTHER" id="PTHR43162:SF1">
    <property type="entry name" value="PRESTALK A DIFFERENTIATION PROTEIN A"/>
    <property type="match status" value="1"/>
</dbReference>
<reference evidence="2 3" key="1">
    <citation type="submission" date="2020-08" db="EMBL/GenBank/DDBJ databases">
        <title>Sequencing the genomes of 1000 actinobacteria strains.</title>
        <authorList>
            <person name="Klenk H.-P."/>
        </authorList>
    </citation>
    <scope>NUCLEOTIDE SEQUENCE [LARGE SCALE GENOMIC DNA]</scope>
    <source>
        <strain evidence="2 3">DSM 17294</strain>
    </source>
</reference>
<dbReference type="AlphaFoldDB" id="A0A841DM90"/>
<organism evidence="2 3">
    <name type="scientific">Kribbella solani</name>
    <dbReference type="NCBI Taxonomy" id="236067"/>
    <lineage>
        <taxon>Bacteria</taxon>
        <taxon>Bacillati</taxon>
        <taxon>Actinomycetota</taxon>
        <taxon>Actinomycetes</taxon>
        <taxon>Propionibacteriales</taxon>
        <taxon>Kribbellaceae</taxon>
        <taxon>Kribbella</taxon>
    </lineage>
</organism>
<dbReference type="InterPro" id="IPR051604">
    <property type="entry name" value="Ergot_Alk_Oxidoreductase"/>
</dbReference>
<dbReference type="InterPro" id="IPR016040">
    <property type="entry name" value="NAD(P)-bd_dom"/>
</dbReference>
<comment type="caution">
    <text evidence="2">The sequence shown here is derived from an EMBL/GenBank/DDBJ whole genome shotgun (WGS) entry which is preliminary data.</text>
</comment>
<dbReference type="SUPFAM" id="SSF51735">
    <property type="entry name" value="NAD(P)-binding Rossmann-fold domains"/>
    <property type="match status" value="1"/>
</dbReference>
<dbReference type="Proteomes" id="UP000558997">
    <property type="component" value="Unassembled WGS sequence"/>
</dbReference>